<dbReference type="InterPro" id="IPR002048">
    <property type="entry name" value="EF_hand_dom"/>
</dbReference>
<dbReference type="Pfam" id="PF14658">
    <property type="entry name" value="EF-hand_9"/>
    <property type="match status" value="1"/>
</dbReference>
<evidence type="ECO:0000256" key="1">
    <source>
        <dbReference type="ARBA" id="ARBA00022737"/>
    </source>
</evidence>
<reference evidence="3" key="1">
    <citation type="journal article" date="2023" name="G3 (Bethesda)">
        <title>Whole genome assemblies of Zophobas morio and Tenebrio molitor.</title>
        <authorList>
            <person name="Kaur S."/>
            <person name="Stinson S.A."/>
            <person name="diCenzo G.C."/>
        </authorList>
    </citation>
    <scope>NUCLEOTIDE SEQUENCE</scope>
    <source>
        <strain evidence="3">QUZm001</strain>
    </source>
</reference>
<feature type="domain" description="EF-hand" evidence="2">
    <location>
        <begin position="81"/>
        <end position="116"/>
    </location>
</feature>
<dbReference type="InterPro" id="IPR011992">
    <property type="entry name" value="EF-hand-dom_pair"/>
</dbReference>
<dbReference type="InterPro" id="IPR039508">
    <property type="entry name" value="KASH5_EF-hand-like_dom"/>
</dbReference>
<keyword evidence="4" id="KW-1185">Reference proteome</keyword>
<name>A0AA38HID8_9CUCU</name>
<feature type="domain" description="EF-hand" evidence="2">
    <location>
        <begin position="8"/>
        <end position="43"/>
    </location>
</feature>
<organism evidence="3 4">
    <name type="scientific">Zophobas morio</name>
    <dbReference type="NCBI Taxonomy" id="2755281"/>
    <lineage>
        <taxon>Eukaryota</taxon>
        <taxon>Metazoa</taxon>
        <taxon>Ecdysozoa</taxon>
        <taxon>Arthropoda</taxon>
        <taxon>Hexapoda</taxon>
        <taxon>Insecta</taxon>
        <taxon>Pterygota</taxon>
        <taxon>Neoptera</taxon>
        <taxon>Endopterygota</taxon>
        <taxon>Coleoptera</taxon>
        <taxon>Polyphaga</taxon>
        <taxon>Cucujiformia</taxon>
        <taxon>Tenebrionidae</taxon>
        <taxon>Zophobas</taxon>
    </lineage>
</organism>
<dbReference type="EMBL" id="JALNTZ010003961">
    <property type="protein sequence ID" value="KAJ3615689.1"/>
    <property type="molecule type" value="Genomic_DNA"/>
</dbReference>
<dbReference type="Gene3D" id="1.10.238.10">
    <property type="entry name" value="EF-hand"/>
    <property type="match status" value="2"/>
</dbReference>
<dbReference type="GO" id="GO:0005509">
    <property type="term" value="F:calcium ion binding"/>
    <property type="evidence" value="ECO:0007669"/>
    <property type="project" value="InterPro"/>
</dbReference>
<dbReference type="PANTHER" id="PTHR23048:SF0">
    <property type="entry name" value="CALMODULIN LIKE 3"/>
    <property type="match status" value="1"/>
</dbReference>
<feature type="domain" description="EF-hand" evidence="2">
    <location>
        <begin position="117"/>
        <end position="149"/>
    </location>
</feature>
<dbReference type="AlphaFoldDB" id="A0AA38HID8"/>
<keyword evidence="1" id="KW-0677">Repeat</keyword>
<dbReference type="PANTHER" id="PTHR23048">
    <property type="entry name" value="MYOSIN LIGHT CHAIN 1, 3"/>
    <property type="match status" value="1"/>
</dbReference>
<sequence length="149" mass="17061">MSYNISEKQINEFKEAFSLYDPQNLGALPITELGKLMRSVGQTPTEKEVQEIIRTLKEEGKQTMDFQDFLQIMAKNMKDCIPEEKVIEAFKVFDKEGKGLISAQELRHIMTSIGEKLTEEEADEMMKEAEIDKNGNIDYAAFVKKMVSL</sequence>
<comment type="caution">
    <text evidence="3">The sequence shown here is derived from an EMBL/GenBank/DDBJ whole genome shotgun (WGS) entry which is preliminary data.</text>
</comment>
<proteinExistence type="predicted"/>
<evidence type="ECO:0000313" key="4">
    <source>
        <dbReference type="Proteomes" id="UP001168821"/>
    </source>
</evidence>
<dbReference type="Proteomes" id="UP001168821">
    <property type="component" value="Unassembled WGS sequence"/>
</dbReference>
<dbReference type="GO" id="GO:0016460">
    <property type="term" value="C:myosin II complex"/>
    <property type="evidence" value="ECO:0007669"/>
    <property type="project" value="TreeGrafter"/>
</dbReference>
<evidence type="ECO:0000259" key="2">
    <source>
        <dbReference type="PROSITE" id="PS50222"/>
    </source>
</evidence>
<dbReference type="FunFam" id="1.10.238.10:FF:000003">
    <property type="entry name" value="Calmodulin A"/>
    <property type="match status" value="1"/>
</dbReference>
<dbReference type="CDD" id="cd00051">
    <property type="entry name" value="EFh"/>
    <property type="match status" value="1"/>
</dbReference>
<dbReference type="SUPFAM" id="SSF47473">
    <property type="entry name" value="EF-hand"/>
    <property type="match status" value="1"/>
</dbReference>
<dbReference type="Pfam" id="PF13499">
    <property type="entry name" value="EF-hand_7"/>
    <property type="match status" value="1"/>
</dbReference>
<accession>A0AA38HID8</accession>
<gene>
    <name evidence="3" type="ORF">Zmor_012372</name>
</gene>
<dbReference type="SMART" id="SM00054">
    <property type="entry name" value="EFh"/>
    <property type="match status" value="4"/>
</dbReference>
<protein>
    <recommendedName>
        <fullName evidence="2">EF-hand domain-containing protein</fullName>
    </recommendedName>
</protein>
<dbReference type="InterPro" id="IPR050230">
    <property type="entry name" value="CALM/Myosin/TropC-like"/>
</dbReference>
<dbReference type="PROSITE" id="PS50222">
    <property type="entry name" value="EF_HAND_2"/>
    <property type="match status" value="3"/>
</dbReference>
<evidence type="ECO:0000313" key="3">
    <source>
        <dbReference type="EMBL" id="KAJ3615689.1"/>
    </source>
</evidence>